<gene>
    <name evidence="2" type="primary">P0701F11.19</name>
</gene>
<organism evidence="2 3">
    <name type="scientific">Oryza sativa subsp. japonica</name>
    <name type="common">Rice</name>
    <dbReference type="NCBI Taxonomy" id="39947"/>
    <lineage>
        <taxon>Eukaryota</taxon>
        <taxon>Viridiplantae</taxon>
        <taxon>Streptophyta</taxon>
        <taxon>Embryophyta</taxon>
        <taxon>Tracheophyta</taxon>
        <taxon>Spermatophyta</taxon>
        <taxon>Magnoliopsida</taxon>
        <taxon>Liliopsida</taxon>
        <taxon>Poales</taxon>
        <taxon>Poaceae</taxon>
        <taxon>BOP clade</taxon>
        <taxon>Oryzoideae</taxon>
        <taxon>Oryzeae</taxon>
        <taxon>Oryzinae</taxon>
        <taxon>Oryza</taxon>
        <taxon>Oryza sativa</taxon>
    </lineage>
</organism>
<feature type="transmembrane region" description="Helical" evidence="1">
    <location>
        <begin position="43"/>
        <end position="62"/>
    </location>
</feature>
<dbReference type="Proteomes" id="UP000000763">
    <property type="component" value="Chromosome 9"/>
</dbReference>
<evidence type="ECO:0000313" key="2">
    <source>
        <dbReference type="EMBL" id="BAD28654.1"/>
    </source>
</evidence>
<proteinExistence type="predicted"/>
<evidence type="ECO:0000313" key="3">
    <source>
        <dbReference type="Proteomes" id="UP000000763"/>
    </source>
</evidence>
<evidence type="ECO:0000256" key="1">
    <source>
        <dbReference type="SAM" id="Phobius"/>
    </source>
</evidence>
<sequence>MNAGTYERAKRVARYSYHSVSSSPLLLSRKRRTLSGVSPRHEVIYFALGFGYGALGSVINYGNNNC</sequence>
<reference evidence="3" key="1">
    <citation type="journal article" date="2005" name="Nature">
        <title>The map-based sequence of the rice genome.</title>
        <authorList>
            <consortium name="International rice genome sequencing project (IRGSP)"/>
            <person name="Matsumoto T."/>
            <person name="Wu J."/>
            <person name="Kanamori H."/>
            <person name="Katayose Y."/>
            <person name="Fujisawa M."/>
            <person name="Namiki N."/>
            <person name="Mizuno H."/>
            <person name="Yamamoto K."/>
            <person name="Antonio B.A."/>
            <person name="Baba T."/>
            <person name="Sakata K."/>
            <person name="Nagamura Y."/>
            <person name="Aoki H."/>
            <person name="Arikawa K."/>
            <person name="Arita K."/>
            <person name="Bito T."/>
            <person name="Chiden Y."/>
            <person name="Fujitsuka N."/>
            <person name="Fukunaka R."/>
            <person name="Hamada M."/>
            <person name="Harada C."/>
            <person name="Hayashi A."/>
            <person name="Hijishita S."/>
            <person name="Honda M."/>
            <person name="Hosokawa S."/>
            <person name="Ichikawa Y."/>
            <person name="Idonuma A."/>
            <person name="Iijima M."/>
            <person name="Ikeda M."/>
            <person name="Ikeno M."/>
            <person name="Ito K."/>
            <person name="Ito S."/>
            <person name="Ito T."/>
            <person name="Ito Y."/>
            <person name="Ito Y."/>
            <person name="Iwabuchi A."/>
            <person name="Kamiya K."/>
            <person name="Karasawa W."/>
            <person name="Kurita K."/>
            <person name="Katagiri S."/>
            <person name="Kikuta A."/>
            <person name="Kobayashi H."/>
            <person name="Kobayashi N."/>
            <person name="Machita K."/>
            <person name="Maehara T."/>
            <person name="Masukawa M."/>
            <person name="Mizubayashi T."/>
            <person name="Mukai Y."/>
            <person name="Nagasaki H."/>
            <person name="Nagata Y."/>
            <person name="Naito S."/>
            <person name="Nakashima M."/>
            <person name="Nakama Y."/>
            <person name="Nakamichi Y."/>
            <person name="Nakamura M."/>
            <person name="Meguro A."/>
            <person name="Negishi M."/>
            <person name="Ohta I."/>
            <person name="Ohta T."/>
            <person name="Okamoto M."/>
            <person name="Ono N."/>
            <person name="Saji S."/>
            <person name="Sakaguchi M."/>
            <person name="Sakai K."/>
            <person name="Shibata M."/>
            <person name="Shimokawa T."/>
            <person name="Song J."/>
            <person name="Takazaki Y."/>
            <person name="Terasawa K."/>
            <person name="Tsugane M."/>
            <person name="Tsuji K."/>
            <person name="Ueda S."/>
            <person name="Waki K."/>
            <person name="Yamagata H."/>
            <person name="Yamamoto M."/>
            <person name="Yamamoto S."/>
            <person name="Yamane H."/>
            <person name="Yoshiki S."/>
            <person name="Yoshihara R."/>
            <person name="Yukawa K."/>
            <person name="Zhong H."/>
            <person name="Yano M."/>
            <person name="Yuan Q."/>
            <person name="Ouyang S."/>
            <person name="Liu J."/>
            <person name="Jones K.M."/>
            <person name="Gansberger K."/>
            <person name="Moffat K."/>
            <person name="Hill J."/>
            <person name="Bera J."/>
            <person name="Fadrosh D."/>
            <person name="Jin S."/>
            <person name="Johri S."/>
            <person name="Kim M."/>
            <person name="Overton L."/>
            <person name="Reardon M."/>
            <person name="Tsitrin T."/>
            <person name="Vuong H."/>
            <person name="Weaver B."/>
            <person name="Ciecko A."/>
            <person name="Tallon L."/>
            <person name="Jackson J."/>
            <person name="Pai G."/>
            <person name="Aken S.V."/>
            <person name="Utterback T."/>
            <person name="Reidmuller S."/>
            <person name="Feldblyum T."/>
            <person name="Hsiao J."/>
            <person name="Zismann V."/>
            <person name="Iobst S."/>
            <person name="de Vazeille A.R."/>
            <person name="Buell C.R."/>
            <person name="Ying K."/>
            <person name="Li Y."/>
            <person name="Lu T."/>
            <person name="Huang Y."/>
            <person name="Zhao Q."/>
            <person name="Feng Q."/>
            <person name="Zhang L."/>
            <person name="Zhu J."/>
            <person name="Weng Q."/>
            <person name="Mu J."/>
            <person name="Lu Y."/>
            <person name="Fan D."/>
            <person name="Liu Y."/>
            <person name="Guan J."/>
            <person name="Zhang Y."/>
            <person name="Yu S."/>
            <person name="Liu X."/>
            <person name="Zhang Y."/>
            <person name="Hong G."/>
            <person name="Han B."/>
            <person name="Choisne N."/>
            <person name="Demange N."/>
            <person name="Orjeda G."/>
            <person name="Samain S."/>
            <person name="Cattolico L."/>
            <person name="Pelletier E."/>
            <person name="Couloux A."/>
            <person name="Segurens B."/>
            <person name="Wincker P."/>
            <person name="D'Hont A."/>
            <person name="Scarpelli C."/>
            <person name="Weissenbach J."/>
            <person name="Salanoubat M."/>
            <person name="Quetier F."/>
            <person name="Yu Y."/>
            <person name="Kim H.R."/>
            <person name="Rambo T."/>
            <person name="Currie J."/>
            <person name="Collura K."/>
            <person name="Luo M."/>
            <person name="Yang T."/>
            <person name="Ammiraju J.S.S."/>
            <person name="Engler F."/>
            <person name="Soderlund C."/>
            <person name="Wing R.A."/>
            <person name="Palmer L.E."/>
            <person name="de la Bastide M."/>
            <person name="Spiegel L."/>
            <person name="Nascimento L."/>
            <person name="Zutavern T."/>
            <person name="O'Shaughnessy A."/>
            <person name="Dike S."/>
            <person name="Dedhia N."/>
            <person name="Preston R."/>
            <person name="Balija V."/>
            <person name="McCombie W.R."/>
            <person name="Chow T."/>
            <person name="Chen H."/>
            <person name="Chung M."/>
            <person name="Chen C."/>
            <person name="Shaw J."/>
            <person name="Wu H."/>
            <person name="Hsiao K."/>
            <person name="Chao Y."/>
            <person name="Chu M."/>
            <person name="Cheng C."/>
            <person name="Hour A."/>
            <person name="Lee P."/>
            <person name="Lin S."/>
            <person name="Lin Y."/>
            <person name="Liou J."/>
            <person name="Liu S."/>
            <person name="Hsing Y."/>
            <person name="Raghuvanshi S."/>
            <person name="Mohanty A."/>
            <person name="Bharti A.K."/>
            <person name="Gaur A."/>
            <person name="Gupta V."/>
            <person name="Kumar D."/>
            <person name="Ravi V."/>
            <person name="Vij S."/>
            <person name="Kapur A."/>
            <person name="Khurana P."/>
            <person name="Khurana P."/>
            <person name="Khurana J.P."/>
            <person name="Tyagi A.K."/>
            <person name="Gaikwad K."/>
            <person name="Singh A."/>
            <person name="Dalal V."/>
            <person name="Srivastava S."/>
            <person name="Dixit A."/>
            <person name="Pal A.K."/>
            <person name="Ghazi I.A."/>
            <person name="Yadav M."/>
            <person name="Pandit A."/>
            <person name="Bhargava A."/>
            <person name="Sureshbabu K."/>
            <person name="Batra K."/>
            <person name="Sharma T.R."/>
            <person name="Mohapatra T."/>
            <person name="Singh N.K."/>
            <person name="Messing J."/>
            <person name="Nelson A.B."/>
            <person name="Fuks G."/>
            <person name="Kavchok S."/>
            <person name="Keizer G."/>
            <person name="Linton E."/>
            <person name="Llaca V."/>
            <person name="Song R."/>
            <person name="Tanyolac B."/>
            <person name="Young S."/>
            <person name="Ho-Il K."/>
            <person name="Hahn J.H."/>
            <person name="Sangsakoo G."/>
            <person name="Vanavichit A."/>
            <person name="de Mattos Luiz.A.T."/>
            <person name="Zimmer P.D."/>
            <person name="Malone G."/>
            <person name="Dellagostin O."/>
            <person name="de Oliveira A.C."/>
            <person name="Bevan M."/>
            <person name="Bancroft I."/>
            <person name="Minx P."/>
            <person name="Cordum H."/>
            <person name="Wilson R."/>
            <person name="Cheng Z."/>
            <person name="Jin W."/>
            <person name="Jiang J."/>
            <person name="Leong S.A."/>
            <person name="Iwama H."/>
            <person name="Gojobori T."/>
            <person name="Itoh T."/>
            <person name="Niimura Y."/>
            <person name="Fujii Y."/>
            <person name="Habara T."/>
            <person name="Sakai H."/>
            <person name="Sato Y."/>
            <person name="Wilson G."/>
            <person name="Kumar K."/>
            <person name="McCouch S."/>
            <person name="Juretic N."/>
            <person name="Hoen D."/>
            <person name="Wright S."/>
            <person name="Bruskiewich R."/>
            <person name="Bureau T."/>
            <person name="Miyao A."/>
            <person name="Hirochika H."/>
            <person name="Nishikawa T."/>
            <person name="Kadowaki K."/>
            <person name="Sugiura M."/>
            <person name="Burr B."/>
            <person name="Sasaki T."/>
        </authorList>
    </citation>
    <scope>NUCLEOTIDE SEQUENCE [LARGE SCALE GENOMIC DNA]</scope>
    <source>
        <strain evidence="3">cv. Nipponbare</strain>
    </source>
</reference>
<keyword evidence="1" id="KW-0812">Transmembrane</keyword>
<keyword evidence="1" id="KW-0472">Membrane</keyword>
<reference evidence="3" key="2">
    <citation type="journal article" date="2008" name="Nucleic Acids Res.">
        <title>The rice annotation project database (RAP-DB): 2008 update.</title>
        <authorList>
            <consortium name="The rice annotation project (RAP)"/>
        </authorList>
    </citation>
    <scope>GENOME REANNOTATION</scope>
    <source>
        <strain evidence="3">cv. Nipponbare</strain>
    </source>
</reference>
<dbReference type="AlphaFoldDB" id="Q6ERR6"/>
<keyword evidence="1" id="KW-1133">Transmembrane helix</keyword>
<accession>Q6ERR6</accession>
<name>Q6ERR6_ORYSJ</name>
<protein>
    <submittedName>
        <fullName evidence="2">Uncharacterized protein</fullName>
    </submittedName>
</protein>
<dbReference type="EMBL" id="AP005429">
    <property type="protein sequence ID" value="BAD28654.1"/>
    <property type="molecule type" value="Genomic_DNA"/>
</dbReference>